<evidence type="ECO:0000313" key="3">
    <source>
        <dbReference type="Proteomes" id="UP000638263"/>
    </source>
</evidence>
<dbReference type="Gene3D" id="3.40.710.10">
    <property type="entry name" value="DD-peptidase/beta-lactamase superfamily"/>
    <property type="match status" value="1"/>
</dbReference>
<accession>A0A917RSJ0</accession>
<feature type="domain" description="Beta-lactamase-related" evidence="1">
    <location>
        <begin position="81"/>
        <end position="430"/>
    </location>
</feature>
<keyword evidence="2" id="KW-0378">Hydrolase</keyword>
<reference evidence="2" key="2">
    <citation type="submission" date="2020-09" db="EMBL/GenBank/DDBJ databases">
        <authorList>
            <person name="Sun Q."/>
            <person name="Zhou Y."/>
        </authorList>
    </citation>
    <scope>NUCLEOTIDE SEQUENCE</scope>
    <source>
        <strain evidence="2">CGMCC 4.3508</strain>
    </source>
</reference>
<evidence type="ECO:0000259" key="1">
    <source>
        <dbReference type="Pfam" id="PF00144"/>
    </source>
</evidence>
<comment type="caution">
    <text evidence="2">The sequence shown here is derived from an EMBL/GenBank/DDBJ whole genome shotgun (WGS) entry which is preliminary data.</text>
</comment>
<dbReference type="InterPro" id="IPR012338">
    <property type="entry name" value="Beta-lactam/transpept-like"/>
</dbReference>
<dbReference type="EMBL" id="BMMH01000009">
    <property type="protein sequence ID" value="GGL24259.1"/>
    <property type="molecule type" value="Genomic_DNA"/>
</dbReference>
<sequence>MGGAWWARRVSGRWLSGARHHLADVATLGRVKADTALLVPVAAQLDDITTVGPEEDAGDGGPTRPEIEAIWESVRAWYRMGSTPAIQVCLRRNGRVLLNRAIGHGWGNAPGDGPDTERIPVTTETPFCGFSTAKGVSAAVMFMLIEQGVFGFDDPVCDYIPEFAANGKGAVTIGHVLTHTAGVPFVTRPYRGHEMVFDEDLCLRGLVDLKPSYPAGRFRVYHALTSGLIQRLLVQRATGKRIRDHLAERVLEPLGFRWTNLGVAPGDVDAVVPSVKTGPPPPKFASFLAGRALGGGFADDAVNRDSNRAFLTAELPSGNLVTTAAELSRFYEILARGGELDGVRIMRAETLRDAVRPAPRVPGVAGRVSRAGYELGGHRSKFGHDTSAHFGRSGFTTQYGWADPDRGLSGAILTNGKSSLDGERPWELVAQISGVFRPLPPAHRVFEL</sequence>
<dbReference type="InterPro" id="IPR050789">
    <property type="entry name" value="Diverse_Enzym_Activities"/>
</dbReference>
<dbReference type="InterPro" id="IPR001466">
    <property type="entry name" value="Beta-lactam-related"/>
</dbReference>
<reference evidence="2" key="1">
    <citation type="journal article" date="2014" name="Int. J. Syst. Evol. Microbiol.">
        <title>Complete genome sequence of Corynebacterium casei LMG S-19264T (=DSM 44701T), isolated from a smear-ripened cheese.</title>
        <authorList>
            <consortium name="US DOE Joint Genome Institute (JGI-PGF)"/>
            <person name="Walter F."/>
            <person name="Albersmeier A."/>
            <person name="Kalinowski J."/>
            <person name="Ruckert C."/>
        </authorList>
    </citation>
    <scope>NUCLEOTIDE SEQUENCE</scope>
    <source>
        <strain evidence="2">CGMCC 4.3508</strain>
    </source>
</reference>
<gene>
    <name evidence="2" type="ORF">GCM10011588_43860</name>
</gene>
<dbReference type="SUPFAM" id="SSF56601">
    <property type="entry name" value="beta-lactamase/transpeptidase-like"/>
    <property type="match status" value="1"/>
</dbReference>
<dbReference type="AlphaFoldDB" id="A0A917RSJ0"/>
<name>A0A917RSJ0_9NOCA</name>
<proteinExistence type="predicted"/>
<evidence type="ECO:0000313" key="2">
    <source>
        <dbReference type="EMBL" id="GGL24259.1"/>
    </source>
</evidence>
<dbReference type="GO" id="GO:0016787">
    <property type="term" value="F:hydrolase activity"/>
    <property type="evidence" value="ECO:0007669"/>
    <property type="project" value="UniProtKB-KW"/>
</dbReference>
<organism evidence="2 3">
    <name type="scientific">Nocardia jinanensis</name>
    <dbReference type="NCBI Taxonomy" id="382504"/>
    <lineage>
        <taxon>Bacteria</taxon>
        <taxon>Bacillati</taxon>
        <taxon>Actinomycetota</taxon>
        <taxon>Actinomycetes</taxon>
        <taxon>Mycobacteriales</taxon>
        <taxon>Nocardiaceae</taxon>
        <taxon>Nocardia</taxon>
    </lineage>
</organism>
<dbReference type="Pfam" id="PF00144">
    <property type="entry name" value="Beta-lactamase"/>
    <property type="match status" value="1"/>
</dbReference>
<protein>
    <submittedName>
        <fullName evidence="2">Hydrolase</fullName>
    </submittedName>
</protein>
<keyword evidence="3" id="KW-1185">Reference proteome</keyword>
<dbReference type="PANTHER" id="PTHR43283:SF3">
    <property type="entry name" value="BETA-LACTAMASE FAMILY PROTEIN (AFU_ORTHOLOGUE AFUA_5G07500)"/>
    <property type="match status" value="1"/>
</dbReference>
<dbReference type="Proteomes" id="UP000638263">
    <property type="component" value="Unassembled WGS sequence"/>
</dbReference>
<dbReference type="PANTHER" id="PTHR43283">
    <property type="entry name" value="BETA-LACTAMASE-RELATED"/>
    <property type="match status" value="1"/>
</dbReference>